<feature type="non-terminal residue" evidence="1">
    <location>
        <position position="27"/>
    </location>
</feature>
<reference evidence="1" key="1">
    <citation type="submission" date="2018-05" db="EMBL/GenBank/DDBJ databases">
        <authorList>
            <person name="Lanie J.A."/>
            <person name="Ng W.-L."/>
            <person name="Kazmierczak K.M."/>
            <person name="Andrzejewski T.M."/>
            <person name="Davidsen T.M."/>
            <person name="Wayne K.J."/>
            <person name="Tettelin H."/>
            <person name="Glass J.I."/>
            <person name="Rusch D."/>
            <person name="Podicherti R."/>
            <person name="Tsui H.-C.T."/>
            <person name="Winkler M.E."/>
        </authorList>
    </citation>
    <scope>NUCLEOTIDE SEQUENCE</scope>
</reference>
<accession>A0A381UHR3</accession>
<gene>
    <name evidence="2" type="ORF">METZ01_LOCUS414209</name>
    <name evidence="1" type="ORF">METZ01_LOCUS80032</name>
</gene>
<proteinExistence type="predicted"/>
<evidence type="ECO:0000313" key="1">
    <source>
        <dbReference type="EMBL" id="SVA27178.1"/>
    </source>
</evidence>
<organism evidence="1">
    <name type="scientific">marine metagenome</name>
    <dbReference type="NCBI Taxonomy" id="408172"/>
    <lineage>
        <taxon>unclassified sequences</taxon>
        <taxon>metagenomes</taxon>
        <taxon>ecological metagenomes</taxon>
    </lineage>
</organism>
<name>A0A381UHR3_9ZZZZ</name>
<protein>
    <submittedName>
        <fullName evidence="1">Uncharacterized protein</fullName>
    </submittedName>
</protein>
<dbReference type="EMBL" id="UINC01006380">
    <property type="protein sequence ID" value="SVA27178.1"/>
    <property type="molecule type" value="Genomic_DNA"/>
</dbReference>
<sequence>MFTDKISRRDLMKVAGRYGLSSTLLGV</sequence>
<evidence type="ECO:0000313" key="2">
    <source>
        <dbReference type="EMBL" id="SVD61355.1"/>
    </source>
</evidence>
<dbReference type="AlphaFoldDB" id="A0A381UHR3"/>
<dbReference type="EMBL" id="UINC01161900">
    <property type="protein sequence ID" value="SVD61355.1"/>
    <property type="molecule type" value="Genomic_DNA"/>
</dbReference>